<dbReference type="KEGG" id="vgu:HYG85_16525"/>
<evidence type="ECO:0000313" key="2">
    <source>
        <dbReference type="EMBL" id="QUH30425.1"/>
    </source>
</evidence>
<evidence type="ECO:0000256" key="1">
    <source>
        <dbReference type="SAM" id="MobiDB-lite"/>
    </source>
</evidence>
<name>A0A8J8MD14_9FIRM</name>
<organism evidence="2 3">
    <name type="scientific">Vallitalea guaymasensis</name>
    <dbReference type="NCBI Taxonomy" id="1185412"/>
    <lineage>
        <taxon>Bacteria</taxon>
        <taxon>Bacillati</taxon>
        <taxon>Bacillota</taxon>
        <taxon>Clostridia</taxon>
        <taxon>Lachnospirales</taxon>
        <taxon>Vallitaleaceae</taxon>
        <taxon>Vallitalea</taxon>
    </lineage>
</organism>
<protein>
    <submittedName>
        <fullName evidence="2">Uncharacterized protein</fullName>
    </submittedName>
</protein>
<evidence type="ECO:0000313" key="3">
    <source>
        <dbReference type="Proteomes" id="UP000677305"/>
    </source>
</evidence>
<dbReference type="Proteomes" id="UP000677305">
    <property type="component" value="Chromosome"/>
</dbReference>
<accession>A0A8J8MD14</accession>
<reference evidence="2 3" key="1">
    <citation type="submission" date="2020-07" db="EMBL/GenBank/DDBJ databases">
        <title>Vallitalea guaymasensis genome.</title>
        <authorList>
            <person name="Postec A."/>
        </authorList>
    </citation>
    <scope>NUCLEOTIDE SEQUENCE [LARGE SCALE GENOMIC DNA]</scope>
    <source>
        <strain evidence="2 3">Ra1766G1</strain>
    </source>
</reference>
<sequence length="602" mass="69085">MKRIFVVLLISILMINLIGCQIKKENKSQSSNQTSKSKVDSSEKDIQDKEDIEDAQNDNSFNGKVVLLGEGMEIPEGAEKVQVDGVTGNTILLPEGVPVPEGAKVLFDSNTSETSTDLEEDGYEIIITKEQKDKLREVFPQLCRETKEILIDNAHLIDSKFDMKKIQILLISNALHTAYLINSQDKKYGEKDELIEYSTDTFKDKSILVQSYNIVEFNNEPTYIVRVDDMIGVSPNHDSMKTSILKFIVHEAVHLVLQKAKDKNIITMEEVMGTRAVKYPIEYQSRIYRNQMIYFYNQALFTSDEQEKISNIKKANYFYKKYLEQNGDNKAKSGFDKIEGEARIAEYKALAILEGNKTVEDVNKNAVKLLIKDIDLTNSGTNENLEYYIIGSTAYGLIYDLGIENDLDYNNPVKYLLDKYGVMENEGNKELTTNITNEFEEYNKNIKARVEDISNKLQSNDYIKIVIPVHSKYTENQSVAFDKESIQYEYKNKKVTINSMSKEIRLGNGRILLKSAQVLSESPDFEQLNLMNEKVIEGNESDKEQEMLSNVPDDFVMEQIYVMIPKKEVDIDNDRLSVQTKQVQIYDAKFIEKDGMYYLEDK</sequence>
<dbReference type="AlphaFoldDB" id="A0A8J8MD14"/>
<dbReference type="RefSeq" id="WP_212690591.1">
    <property type="nucleotide sequence ID" value="NZ_CP058561.1"/>
</dbReference>
<feature type="region of interest" description="Disordered" evidence="1">
    <location>
        <begin position="26"/>
        <end position="57"/>
    </location>
</feature>
<gene>
    <name evidence="2" type="ORF">HYG85_16525</name>
</gene>
<proteinExistence type="predicted"/>
<keyword evidence="3" id="KW-1185">Reference proteome</keyword>
<dbReference type="EMBL" id="CP058561">
    <property type="protein sequence ID" value="QUH30425.1"/>
    <property type="molecule type" value="Genomic_DNA"/>
</dbReference>
<feature type="compositionally biased region" description="Basic and acidic residues" evidence="1">
    <location>
        <begin position="37"/>
        <end position="49"/>
    </location>
</feature>